<feature type="compositionally biased region" description="Polar residues" evidence="6">
    <location>
        <begin position="639"/>
        <end position="663"/>
    </location>
</feature>
<evidence type="ECO:0000256" key="5">
    <source>
        <dbReference type="ARBA" id="ARBA00023242"/>
    </source>
</evidence>
<feature type="region of interest" description="Disordered" evidence="6">
    <location>
        <begin position="957"/>
        <end position="1144"/>
    </location>
</feature>
<feature type="compositionally biased region" description="Polar residues" evidence="6">
    <location>
        <begin position="365"/>
        <end position="383"/>
    </location>
</feature>
<sequence>MGGKAHHPSSSESDDWGDESWIVACPCGVNFDDGEEMVECDKCGVWVHTHCCRVPKGLAFFVCDKCKSKKKKQQELEEVAEVTQVLETLGHQVEAFASSEQQQQQTTTPITSAHEMLSEERAHVHGIPGGDARMFVGVSKVFSQQLWKFTGYVPKVLHIESNELAPWPYEDGFSHLLPDSSSSPQHKLVQSLSTTISHKDKHGRRGGSGGDGKRGGEGKHCKHRPKQQQHQQQQQQHQRGFNKEERSHCHGKRAGDESSHKDHSVKKRARIDETTLSEMQKNLQPQVMKFMMSGHPSSLSSLSNNNNNKNPPPLSSKPLPSTFGHQQEPEKQLHSVSQSSAPVGQSSNLEPTTSSVSHTHFPEQPGQSGQRTQNAVVDLNPSSPSLPPVCQQARQSSGHHVHVVSLSQQPTNSSISEPHSASTGGGKPPGPGSGLVPKPGGTSGPKFPSSGALSSSPSSPPSSKPQQTVSSSSPCSPPSQWTTPGVSSRPPHPVLSGRPSSGGTTSSTTALNSKLPSGTLHSHKSGPLSSASSVPIKLPNISKVPTRAISLPSKLNEVSTSLTKPSKAVGVRTSSQGPLPSGLAVKENSKHPASVVLKAPTSAKPSLQSSSVKHMTSISKSSHSHSSKTLSSQTSSTKQVPSLMSTPSKSTSVGQVSKNTATTPLKPGLVSTSHKEEKCGLNAAPLPSKSTLTMPPPPPPTAVKRVTPAITTSQATSVTTMNDEELALKLHQELNSSPRVPRLPRVRQTNTTHQLTSSSQSLTVTPAKRSASAMTTPAGSSQKDHHLVPRKRLREDRSKDNFRSSSGNMDEGGKVSGVSPPVSFSRRQEDSGRTEEAAFLKVKSRSGSPDSESSKEKAVAIPFSAHSSGEGVARHSSFPRGKLSIIVPQGTDDSSDSAELKSPADGGHLSGPGKFLFFVVQGPLREFEYHVQRLRKVSGEPYLHSGHRQVSVDTLQKRTLSSHHPDHRTSKPPSSRRRRWTGPSGLTESEEDDETEGGVSPPHHHDGIEKGKFEKHRRDYYGGDATDEDDDPPRHKDSVATREDVPKGKRKARRRRLLAVDEGHDGIRGKRKVSKTVRKSEVHEKVASTAGQEEEPDAPSSPSSEEVVSNYSEEDEEMVVRRGIRSRHRRGEGDSSGGEDYEGD</sequence>
<feature type="compositionally biased region" description="Polar residues" evidence="6">
    <location>
        <begin position="510"/>
        <end position="520"/>
    </location>
</feature>
<feature type="compositionally biased region" description="Basic and acidic residues" evidence="6">
    <location>
        <begin position="1058"/>
        <end position="1068"/>
    </location>
</feature>
<feature type="compositionally biased region" description="Basic and acidic residues" evidence="6">
    <location>
        <begin position="1032"/>
        <end position="1047"/>
    </location>
</feature>
<keyword evidence="2" id="KW-0479">Metal-binding</keyword>
<dbReference type="InterPro" id="IPR001965">
    <property type="entry name" value="Znf_PHD"/>
</dbReference>
<feature type="compositionally biased region" description="Low complexity" evidence="6">
    <location>
        <begin position="1098"/>
        <end position="1111"/>
    </location>
</feature>
<evidence type="ECO:0000256" key="6">
    <source>
        <dbReference type="SAM" id="MobiDB-lite"/>
    </source>
</evidence>
<evidence type="ECO:0000313" key="9">
    <source>
        <dbReference type="Proteomes" id="UP001497444"/>
    </source>
</evidence>
<keyword evidence="4" id="KW-0862">Zinc</keyword>
<evidence type="ECO:0000256" key="1">
    <source>
        <dbReference type="ARBA" id="ARBA00004123"/>
    </source>
</evidence>
<feature type="compositionally biased region" description="Basic and acidic residues" evidence="6">
    <location>
        <begin position="1003"/>
        <end position="1021"/>
    </location>
</feature>
<dbReference type="EMBL" id="OZ020104">
    <property type="protein sequence ID" value="CAK9278401.1"/>
    <property type="molecule type" value="Genomic_DNA"/>
</dbReference>
<feature type="compositionally biased region" description="Low complexity" evidence="6">
    <location>
        <begin position="746"/>
        <end position="765"/>
    </location>
</feature>
<dbReference type="Gene3D" id="3.30.40.10">
    <property type="entry name" value="Zinc/RING finger domain, C3HC4 (zinc finger)"/>
    <property type="match status" value="1"/>
</dbReference>
<feature type="region of interest" description="Disordered" evidence="6">
    <location>
        <begin position="178"/>
        <end position="278"/>
    </location>
</feature>
<feature type="compositionally biased region" description="Polar residues" evidence="6">
    <location>
        <begin position="772"/>
        <end position="781"/>
    </location>
</feature>
<feature type="compositionally biased region" description="Low complexity" evidence="6">
    <location>
        <begin position="627"/>
        <end position="638"/>
    </location>
</feature>
<keyword evidence="9" id="KW-1185">Reference proteome</keyword>
<accession>A0ABP0XJ76</accession>
<dbReference type="Proteomes" id="UP001497444">
    <property type="component" value="Chromosome 9"/>
</dbReference>
<gene>
    <name evidence="8" type="ORF">CSSPJE1EN1_LOCUS23879</name>
</gene>
<dbReference type="SMART" id="SM00249">
    <property type="entry name" value="PHD"/>
    <property type="match status" value="1"/>
</dbReference>
<feature type="domain" description="Zinc finger PHD-type" evidence="7">
    <location>
        <begin position="24"/>
        <end position="67"/>
    </location>
</feature>
<keyword evidence="3" id="KW-0863">Zinc-finger</keyword>
<feature type="compositionally biased region" description="Low complexity" evidence="6">
    <location>
        <begin position="464"/>
        <end position="484"/>
    </location>
</feature>
<name>A0ABP0XJ76_9BRYO</name>
<keyword evidence="5" id="KW-0539">Nucleus</keyword>
<feature type="compositionally biased region" description="Low complexity" evidence="6">
    <location>
        <begin position="228"/>
        <end position="238"/>
    </location>
</feature>
<comment type="subcellular location">
    <subcellularLocation>
        <location evidence="1">Nucleus</location>
    </subcellularLocation>
</comment>
<feature type="region of interest" description="Disordered" evidence="6">
    <location>
        <begin position="293"/>
        <end position="857"/>
    </location>
</feature>
<protein>
    <recommendedName>
        <fullName evidence="7">Zinc finger PHD-type domain-containing protein</fullName>
    </recommendedName>
</protein>
<evidence type="ECO:0000256" key="4">
    <source>
        <dbReference type="ARBA" id="ARBA00022833"/>
    </source>
</evidence>
<feature type="compositionally biased region" description="Basic and acidic residues" evidence="6">
    <location>
        <begin position="241"/>
        <end position="262"/>
    </location>
</feature>
<evidence type="ECO:0000256" key="2">
    <source>
        <dbReference type="ARBA" id="ARBA00022723"/>
    </source>
</evidence>
<feature type="compositionally biased region" description="Polar residues" evidence="6">
    <location>
        <begin position="179"/>
        <end position="196"/>
    </location>
</feature>
<dbReference type="SUPFAM" id="SSF57903">
    <property type="entry name" value="FYVE/PHD zinc finger"/>
    <property type="match status" value="1"/>
</dbReference>
<dbReference type="InterPro" id="IPR013083">
    <property type="entry name" value="Znf_RING/FYVE/PHD"/>
</dbReference>
<dbReference type="InterPro" id="IPR019786">
    <property type="entry name" value="Zinc_finger_PHD-type_CS"/>
</dbReference>
<feature type="compositionally biased region" description="Basic and acidic residues" evidence="6">
    <location>
        <begin position="826"/>
        <end position="838"/>
    </location>
</feature>
<dbReference type="InterPro" id="IPR011011">
    <property type="entry name" value="Znf_FYVE_PHD"/>
</dbReference>
<feature type="compositionally biased region" description="Polar residues" evidence="6">
    <location>
        <begin position="410"/>
        <end position="422"/>
    </location>
</feature>
<evidence type="ECO:0000313" key="8">
    <source>
        <dbReference type="EMBL" id="CAK9278401.1"/>
    </source>
</evidence>
<organism evidence="8 9">
    <name type="scientific">Sphagnum jensenii</name>
    <dbReference type="NCBI Taxonomy" id="128206"/>
    <lineage>
        <taxon>Eukaryota</taxon>
        <taxon>Viridiplantae</taxon>
        <taxon>Streptophyta</taxon>
        <taxon>Embryophyta</taxon>
        <taxon>Bryophyta</taxon>
        <taxon>Sphagnophytina</taxon>
        <taxon>Sphagnopsida</taxon>
        <taxon>Sphagnales</taxon>
        <taxon>Sphagnaceae</taxon>
        <taxon>Sphagnum</taxon>
    </lineage>
</organism>
<feature type="compositionally biased region" description="Polar residues" evidence="6">
    <location>
        <begin position="334"/>
        <end position="358"/>
    </location>
</feature>
<dbReference type="PANTHER" id="PTHR14571">
    <property type="entry name" value="HISTONE-LYSINE N-METHYLTRANSFERASE SET-26-RELATED"/>
    <property type="match status" value="1"/>
</dbReference>
<feature type="compositionally biased region" description="Low complexity" evidence="6">
    <location>
        <begin position="448"/>
        <end position="457"/>
    </location>
</feature>
<dbReference type="PROSITE" id="PS01359">
    <property type="entry name" value="ZF_PHD_1"/>
    <property type="match status" value="1"/>
</dbReference>
<evidence type="ECO:0000256" key="3">
    <source>
        <dbReference type="ARBA" id="ARBA00022771"/>
    </source>
</evidence>
<feature type="compositionally biased region" description="Polar residues" evidence="6">
    <location>
        <begin position="710"/>
        <end position="721"/>
    </location>
</feature>
<evidence type="ECO:0000259" key="7">
    <source>
        <dbReference type="SMART" id="SM00249"/>
    </source>
</evidence>
<feature type="compositionally biased region" description="Low complexity" evidence="6">
    <location>
        <begin position="296"/>
        <end position="309"/>
    </location>
</feature>
<proteinExistence type="predicted"/>
<feature type="region of interest" description="Disordered" evidence="6">
    <location>
        <begin position="885"/>
        <end position="907"/>
    </location>
</feature>
<dbReference type="PANTHER" id="PTHR14571:SF9">
    <property type="entry name" value="HISTONE-LYSINE N-METHYLTRANSFERASE SET-26-RELATED"/>
    <property type="match status" value="1"/>
</dbReference>
<feature type="compositionally biased region" description="Basic residues" evidence="6">
    <location>
        <begin position="1048"/>
        <end position="1057"/>
    </location>
</feature>
<feature type="compositionally biased region" description="Polar residues" evidence="6">
    <location>
        <begin position="603"/>
        <end position="612"/>
    </location>
</feature>
<feature type="compositionally biased region" description="Basic and acidic residues" evidence="6">
    <location>
        <begin position="782"/>
        <end position="802"/>
    </location>
</feature>
<reference evidence="8" key="1">
    <citation type="submission" date="2024-02" db="EMBL/GenBank/DDBJ databases">
        <authorList>
            <consortium name="ELIXIR-Norway"/>
            <consortium name="Elixir Norway"/>
        </authorList>
    </citation>
    <scope>NUCLEOTIDE SEQUENCE</scope>
</reference>